<evidence type="ECO:0000313" key="1">
    <source>
        <dbReference type="EMBL" id="EWH08552.1"/>
    </source>
</evidence>
<proteinExistence type="predicted"/>
<keyword evidence="2" id="KW-1185">Reference proteome</keyword>
<comment type="caution">
    <text evidence="1">The sequence shown here is derived from an EMBL/GenBank/DDBJ whole genome shotgun (WGS) entry which is preliminary data.</text>
</comment>
<dbReference type="SUPFAM" id="SSF158651">
    <property type="entry name" value="YejL-like"/>
    <property type="match status" value="1"/>
</dbReference>
<dbReference type="Proteomes" id="UP000019276">
    <property type="component" value="Unassembled WGS sequence"/>
</dbReference>
<dbReference type="RefSeq" id="WP_035016094.1">
    <property type="nucleotide sequence ID" value="NZ_ARZY01000043.1"/>
</dbReference>
<sequence>MAQTSKFSDQDLDRVVSALKIALSVQKVPANLSLVALGTLVSEVIEQNFPQENQKAIAENFAKALQDSIKD</sequence>
<dbReference type="Pfam" id="PF07208">
    <property type="entry name" value="DUF1414"/>
    <property type="match status" value="1"/>
</dbReference>
<dbReference type="eggNOG" id="COG3082">
    <property type="taxonomic scope" value="Bacteria"/>
</dbReference>
<evidence type="ECO:0000313" key="2">
    <source>
        <dbReference type="Proteomes" id="UP000019276"/>
    </source>
</evidence>
<dbReference type="Gene3D" id="1.10.3390.10">
    <property type="entry name" value="YejL-like"/>
    <property type="match status" value="1"/>
</dbReference>
<accession>W7QHZ7</accession>
<dbReference type="STRING" id="1328313.DS2_16789"/>
<dbReference type="InterPro" id="IPR023202">
    <property type="entry name" value="YejL_sf"/>
</dbReference>
<dbReference type="AlphaFoldDB" id="W7QHZ7"/>
<organism evidence="1 2">
    <name type="scientific">Catenovulum agarivorans DS-2</name>
    <dbReference type="NCBI Taxonomy" id="1328313"/>
    <lineage>
        <taxon>Bacteria</taxon>
        <taxon>Pseudomonadati</taxon>
        <taxon>Pseudomonadota</taxon>
        <taxon>Gammaproteobacteria</taxon>
        <taxon>Alteromonadales</taxon>
        <taxon>Alteromonadaceae</taxon>
        <taxon>Catenovulum</taxon>
    </lineage>
</organism>
<dbReference type="EMBL" id="ARZY01000043">
    <property type="protein sequence ID" value="EWH08552.1"/>
    <property type="molecule type" value="Genomic_DNA"/>
</dbReference>
<dbReference type="InterPro" id="IPR009857">
    <property type="entry name" value="UPF0352"/>
</dbReference>
<gene>
    <name evidence="1" type="ORF">DS2_16789</name>
</gene>
<dbReference type="OrthoDB" id="5771474at2"/>
<name>W7QHZ7_9ALTE</name>
<reference evidence="1 2" key="1">
    <citation type="journal article" date="2014" name="Genome Announc.">
        <title>Draft Genome Sequence of the Agar-Degrading Bacterium Catenovulum sp. Strain DS-2, Isolated from Intestines of Haliotis diversicolor.</title>
        <authorList>
            <person name="Shan D."/>
            <person name="Li X."/>
            <person name="Gu Z."/>
            <person name="Wei G."/>
            <person name="Gao Z."/>
            <person name="Shao Z."/>
        </authorList>
    </citation>
    <scope>NUCLEOTIDE SEQUENCE [LARGE SCALE GENOMIC DNA]</scope>
    <source>
        <strain evidence="1 2">DS-2</strain>
    </source>
</reference>
<protein>
    <submittedName>
        <fullName evidence="1">Uncharacterized protein</fullName>
    </submittedName>
</protein>